<keyword evidence="4 5" id="KW-0472">Membrane</keyword>
<dbReference type="STRING" id="1799789.AX660_03565"/>
<dbReference type="OrthoDB" id="343936at2"/>
<dbReference type="InterPro" id="IPR001129">
    <property type="entry name" value="Membr-assoc_MAPEG"/>
</dbReference>
<dbReference type="Pfam" id="PF01124">
    <property type="entry name" value="MAPEG"/>
    <property type="match status" value="1"/>
</dbReference>
<evidence type="ECO:0000256" key="4">
    <source>
        <dbReference type="ARBA" id="ARBA00023136"/>
    </source>
</evidence>
<organism evidence="6 7">
    <name type="scientific">Paraglaciecola hydrolytica</name>
    <dbReference type="NCBI Taxonomy" id="1799789"/>
    <lineage>
        <taxon>Bacteria</taxon>
        <taxon>Pseudomonadati</taxon>
        <taxon>Pseudomonadota</taxon>
        <taxon>Gammaproteobacteria</taxon>
        <taxon>Alteromonadales</taxon>
        <taxon>Alteromonadaceae</taxon>
        <taxon>Paraglaciecola</taxon>
    </lineage>
</organism>
<evidence type="ECO:0000256" key="2">
    <source>
        <dbReference type="ARBA" id="ARBA00022692"/>
    </source>
</evidence>
<dbReference type="AlphaFoldDB" id="A0A148KKM8"/>
<comment type="caution">
    <text evidence="6">The sequence shown here is derived from an EMBL/GenBank/DDBJ whole genome shotgun (WGS) entry which is preliminary data.</text>
</comment>
<name>A0A148KKM8_9ALTE</name>
<evidence type="ECO:0000313" key="6">
    <source>
        <dbReference type="EMBL" id="KXI26856.1"/>
    </source>
</evidence>
<keyword evidence="2 5" id="KW-0812">Transmembrane</keyword>
<dbReference type="Gene3D" id="1.20.120.550">
    <property type="entry name" value="Membrane associated eicosanoid/glutathione metabolism-like domain"/>
    <property type="match status" value="1"/>
</dbReference>
<dbReference type="RefSeq" id="WP_068382376.1">
    <property type="nucleotide sequence ID" value="NZ_LSNE01000020.1"/>
</dbReference>
<comment type="subcellular location">
    <subcellularLocation>
        <location evidence="1">Membrane</location>
    </subcellularLocation>
</comment>
<protein>
    <recommendedName>
        <fullName evidence="8">MAPEG family protein</fullName>
    </recommendedName>
</protein>
<dbReference type="EMBL" id="LSNE01000020">
    <property type="protein sequence ID" value="KXI26856.1"/>
    <property type="molecule type" value="Genomic_DNA"/>
</dbReference>
<evidence type="ECO:0008006" key="8">
    <source>
        <dbReference type="Google" id="ProtNLM"/>
    </source>
</evidence>
<evidence type="ECO:0000256" key="1">
    <source>
        <dbReference type="ARBA" id="ARBA00004370"/>
    </source>
</evidence>
<reference evidence="7" key="1">
    <citation type="submission" date="2016-02" db="EMBL/GenBank/DDBJ databases">
        <authorList>
            <person name="Schultz-Johansen M."/>
            <person name="Glaring M.A."/>
            <person name="Bech P.K."/>
            <person name="Stougaard P."/>
        </authorList>
    </citation>
    <scope>NUCLEOTIDE SEQUENCE [LARGE SCALE GENOMIC DNA]</scope>
    <source>
        <strain evidence="7">S66</strain>
    </source>
</reference>
<dbReference type="Proteomes" id="UP000070299">
    <property type="component" value="Unassembled WGS sequence"/>
</dbReference>
<dbReference type="InterPro" id="IPR023352">
    <property type="entry name" value="MAPEG-like_dom_sf"/>
</dbReference>
<keyword evidence="3 5" id="KW-1133">Transmembrane helix</keyword>
<evidence type="ECO:0000256" key="3">
    <source>
        <dbReference type="ARBA" id="ARBA00022989"/>
    </source>
</evidence>
<evidence type="ECO:0000256" key="5">
    <source>
        <dbReference type="SAM" id="Phobius"/>
    </source>
</evidence>
<accession>A0A148KKM8</accession>
<dbReference type="GO" id="GO:0016020">
    <property type="term" value="C:membrane"/>
    <property type="evidence" value="ECO:0007669"/>
    <property type="project" value="UniProtKB-SubCell"/>
</dbReference>
<evidence type="ECO:0000313" key="7">
    <source>
        <dbReference type="Proteomes" id="UP000070299"/>
    </source>
</evidence>
<gene>
    <name evidence="6" type="ORF">AX660_03565</name>
</gene>
<feature type="transmembrane region" description="Helical" evidence="5">
    <location>
        <begin position="6"/>
        <end position="25"/>
    </location>
</feature>
<proteinExistence type="predicted"/>
<keyword evidence="7" id="KW-1185">Reference proteome</keyword>
<dbReference type="SUPFAM" id="SSF161084">
    <property type="entry name" value="MAPEG domain-like"/>
    <property type="match status" value="1"/>
</dbReference>
<feature type="transmembrane region" description="Helical" evidence="5">
    <location>
        <begin position="65"/>
        <end position="91"/>
    </location>
</feature>
<sequence>MNETIIALLGYIAWMVILLVALAVYRSSLVMRRKRAPNGFKADGSDSPPFGQRLTRAQANCVESFAFIGGLMLLALATDSAVITNGLAYVLLIARLGQSLSHLISTSNLAVQIRFAFFLVQVGICLFWIMRLATKFMA</sequence>
<feature type="transmembrane region" description="Helical" evidence="5">
    <location>
        <begin position="111"/>
        <end position="130"/>
    </location>
</feature>